<organism evidence="1">
    <name type="scientific">marine metagenome</name>
    <dbReference type="NCBI Taxonomy" id="408172"/>
    <lineage>
        <taxon>unclassified sequences</taxon>
        <taxon>metagenomes</taxon>
        <taxon>ecological metagenomes</taxon>
    </lineage>
</organism>
<evidence type="ECO:0000313" key="1">
    <source>
        <dbReference type="EMBL" id="SVB85383.1"/>
    </source>
</evidence>
<gene>
    <name evidence="1" type="ORF">METZ01_LOCUS238237</name>
</gene>
<reference evidence="1" key="1">
    <citation type="submission" date="2018-05" db="EMBL/GenBank/DDBJ databases">
        <authorList>
            <person name="Lanie J.A."/>
            <person name="Ng W.-L."/>
            <person name="Kazmierczak K.M."/>
            <person name="Andrzejewski T.M."/>
            <person name="Davidsen T.M."/>
            <person name="Wayne K.J."/>
            <person name="Tettelin H."/>
            <person name="Glass J.I."/>
            <person name="Rusch D."/>
            <person name="Podicherti R."/>
            <person name="Tsui H.-C.T."/>
            <person name="Winkler M.E."/>
        </authorList>
    </citation>
    <scope>NUCLEOTIDE SEQUENCE</scope>
</reference>
<accession>A0A382HF84</accession>
<protein>
    <submittedName>
        <fullName evidence="1">Uncharacterized protein</fullName>
    </submittedName>
</protein>
<dbReference type="EMBL" id="UINC01060654">
    <property type="protein sequence ID" value="SVB85383.1"/>
    <property type="molecule type" value="Genomic_DNA"/>
</dbReference>
<dbReference type="AlphaFoldDB" id="A0A382HF84"/>
<name>A0A382HF84_9ZZZZ</name>
<proteinExistence type="predicted"/>
<sequence length="142" mass="17151">MIAKNVSKILCKDTEEIVMSYHCFNDIDKDILYSNIYDNLYDFLMKNDMSSFFNKSITLETLNNCLIGKSRKKFEKIRYICKPNIFNFVHYSNSMIKSWFDSFHDAIWIKHATEEFAELYFDDIIIENYFIDIMKIKFHRQS</sequence>